<evidence type="ECO:0000256" key="6">
    <source>
        <dbReference type="ARBA" id="ARBA00022989"/>
    </source>
</evidence>
<proteinExistence type="predicted"/>
<keyword evidence="4" id="KW-0732">Signal</keyword>
<dbReference type="SUPFAM" id="SSF56112">
    <property type="entry name" value="Protein kinase-like (PK-like)"/>
    <property type="match status" value="3"/>
</dbReference>
<dbReference type="PROSITE" id="PS51450">
    <property type="entry name" value="LRR"/>
    <property type="match status" value="2"/>
</dbReference>
<keyword evidence="8" id="KW-0067">ATP-binding</keyword>
<dbReference type="InterPro" id="IPR024788">
    <property type="entry name" value="Malectin-like_Carb-bd_dom"/>
</dbReference>
<dbReference type="GO" id="GO:0004672">
    <property type="term" value="F:protein kinase activity"/>
    <property type="evidence" value="ECO:0007669"/>
    <property type="project" value="InterPro"/>
</dbReference>
<feature type="transmembrane region" description="Helical" evidence="9">
    <location>
        <begin position="445"/>
        <end position="470"/>
    </location>
</feature>
<dbReference type="PRINTS" id="PR00019">
    <property type="entry name" value="LEURICHRPT"/>
</dbReference>
<dbReference type="PROSITE" id="PS50011">
    <property type="entry name" value="PROTEIN_KINASE_DOM"/>
    <property type="match status" value="1"/>
</dbReference>
<keyword evidence="8" id="KW-0547">Nucleotide-binding</keyword>
<dbReference type="FunFam" id="3.80.10.10:FF:000129">
    <property type="entry name" value="Leucine-rich repeat receptor-like kinase"/>
    <property type="match status" value="2"/>
</dbReference>
<dbReference type="PROSITE" id="PS00107">
    <property type="entry name" value="PROTEIN_KINASE_ATP"/>
    <property type="match status" value="2"/>
</dbReference>
<name>A0AAW0KZW3_QUESU</name>
<evidence type="ECO:0000256" key="4">
    <source>
        <dbReference type="ARBA" id="ARBA00022729"/>
    </source>
</evidence>
<accession>A0AAW0KZW3</accession>
<feature type="binding site" evidence="8">
    <location>
        <position position="886"/>
    </location>
    <ligand>
        <name>ATP</name>
        <dbReference type="ChEBI" id="CHEBI:30616"/>
    </ligand>
</feature>
<dbReference type="SUPFAM" id="SSF52047">
    <property type="entry name" value="RNI-like"/>
    <property type="match status" value="1"/>
</dbReference>
<evidence type="ECO:0000256" key="5">
    <source>
        <dbReference type="ARBA" id="ARBA00022737"/>
    </source>
</evidence>
<evidence type="ECO:0000256" key="9">
    <source>
        <dbReference type="SAM" id="Phobius"/>
    </source>
</evidence>
<comment type="caution">
    <text evidence="11">The sequence shown here is derived from an EMBL/GenBank/DDBJ whole genome shotgun (WGS) entry which is preliminary data.</text>
</comment>
<dbReference type="PANTHER" id="PTHR45631">
    <property type="entry name" value="OS07G0107800 PROTEIN-RELATED"/>
    <property type="match status" value="1"/>
</dbReference>
<evidence type="ECO:0000256" key="2">
    <source>
        <dbReference type="ARBA" id="ARBA00022614"/>
    </source>
</evidence>
<dbReference type="EMBL" id="PKMF04000191">
    <property type="protein sequence ID" value="KAK7844129.1"/>
    <property type="molecule type" value="Genomic_DNA"/>
</dbReference>
<evidence type="ECO:0000256" key="8">
    <source>
        <dbReference type="PROSITE-ProRule" id="PRU10141"/>
    </source>
</evidence>
<evidence type="ECO:0000313" key="11">
    <source>
        <dbReference type="EMBL" id="KAK7844129.1"/>
    </source>
</evidence>
<keyword evidence="12" id="KW-1185">Reference proteome</keyword>
<evidence type="ECO:0000259" key="10">
    <source>
        <dbReference type="PROSITE" id="PS50011"/>
    </source>
</evidence>
<gene>
    <name evidence="11" type="ORF">CFP56_011605</name>
</gene>
<feature type="domain" description="Protein kinase" evidence="10">
    <location>
        <begin position="509"/>
        <end position="996"/>
    </location>
</feature>
<dbReference type="InterPro" id="IPR000719">
    <property type="entry name" value="Prot_kinase_dom"/>
</dbReference>
<dbReference type="GO" id="GO:0005524">
    <property type="term" value="F:ATP binding"/>
    <property type="evidence" value="ECO:0007669"/>
    <property type="project" value="UniProtKB-UniRule"/>
</dbReference>
<dbReference type="InterPro" id="IPR011009">
    <property type="entry name" value="Kinase-like_dom_sf"/>
</dbReference>
<evidence type="ECO:0000313" key="12">
    <source>
        <dbReference type="Proteomes" id="UP000237347"/>
    </source>
</evidence>
<feature type="binding site" evidence="8">
    <location>
        <position position="536"/>
    </location>
    <ligand>
        <name>ATP</name>
        <dbReference type="ChEBI" id="CHEBI:30616"/>
    </ligand>
</feature>
<keyword evidence="7 9" id="KW-0472">Membrane</keyword>
<evidence type="ECO:0000256" key="7">
    <source>
        <dbReference type="ARBA" id="ARBA00023136"/>
    </source>
</evidence>
<dbReference type="Proteomes" id="UP000237347">
    <property type="component" value="Unassembled WGS sequence"/>
</dbReference>
<evidence type="ECO:0000256" key="1">
    <source>
        <dbReference type="ARBA" id="ARBA00004167"/>
    </source>
</evidence>
<keyword evidence="3 9" id="KW-0812">Transmembrane</keyword>
<dbReference type="InterPro" id="IPR017441">
    <property type="entry name" value="Protein_kinase_ATP_BS"/>
</dbReference>
<evidence type="ECO:0000256" key="3">
    <source>
        <dbReference type="ARBA" id="ARBA00022692"/>
    </source>
</evidence>
<sequence>MADFPTGVYGLPSGFISIDCGSPANYNYSAAYTGINYISDAAFIDTGISQKISDIYKGGIQQQVWNLRSFPEGIRNCYNISITQGTKYLIRGSFFYGNYDGQSKLPQFDIHLGVNMWDTVNITNVTIPVIKELIHVPSQTNLQVCLVNTGLGMPFISAIELRPLNSSTYVSNFVSLALFDRVDVGSSTVHSDNSWTDLSTSHTVTTNDSYKIPSVVMSTASTPINVSAPLKLSWYTENATSEYYIYLHFSEVVKLKANQSRSLNVTINGKHWYGPFTPKYLHTITVYSPSVLRIAQKYDILISKIENSTLPPIINAVERNWEGDPCLPRAYSWAGLNCSYDSIKPSRVTSLNLSSSGLTGVISNTISNLVMLQYLDLSNNNLTGSVPDFLSQLQYLRVLNLEKNQLTGTVPTGLIEKSKNNSLLLSVDANLNVCGSGSCKNKNNIFVPIVASVGGLLILSLIVAAVLWGLRRKQKDENKAESNIQTMTIESLQSIQQQFTFADLIRITNNFQRILGKGGFGNVYHGYINNTQVAVKVLSLSSAQGYQQFQAEASIHKATSEYHIYMYFAEVVKLKANHSRSFNITLNGKHWYGPATPKYLRTGMLYTTYVLEINRTYDFLFTKIENSTLPPIINALEIYSTIDLTQLGTDTQDVDAVTNIKSTYALQRNWEGDPCLPRAYLWAGLNCSYDTTKTPRVTSLNLSSSGLTGVISSNISNLIMLQYLDLSNNNLTGSVPDFLSQLQYLRVLNLEKNQLTGTVPADLIERLKNGSLLVLSVDANLNVCGSGSCKNKKNIVVPIVASVGGLLILSLIVAAVLWGLRRKQKDENKAESYIQTMMIESLESIQQQFTFADLIRITNNFERILGKGGFGNVYHGYINDTQVAVKVLSLSSAQGYSITYKLTEKSDVYSFGIVLLKIITGRPVIERSHENAHISQWVRIMLGKGDIQNIVDPRLHGDFNANSAWKAIEIAMFCVSSTSTKRPPMSEVVVKLKECLTFELAERDDESNYSVQMVNMNMITELNPLAR</sequence>
<dbReference type="Pfam" id="PF12819">
    <property type="entry name" value="Malectin_like"/>
    <property type="match status" value="2"/>
</dbReference>
<organism evidence="11 12">
    <name type="scientific">Quercus suber</name>
    <name type="common">Cork oak</name>
    <dbReference type="NCBI Taxonomy" id="58331"/>
    <lineage>
        <taxon>Eukaryota</taxon>
        <taxon>Viridiplantae</taxon>
        <taxon>Streptophyta</taxon>
        <taxon>Embryophyta</taxon>
        <taxon>Tracheophyta</taxon>
        <taxon>Spermatophyta</taxon>
        <taxon>Magnoliopsida</taxon>
        <taxon>eudicotyledons</taxon>
        <taxon>Gunneridae</taxon>
        <taxon>Pentapetalae</taxon>
        <taxon>rosids</taxon>
        <taxon>fabids</taxon>
        <taxon>Fagales</taxon>
        <taxon>Fagaceae</taxon>
        <taxon>Quercus</taxon>
    </lineage>
</organism>
<dbReference type="AlphaFoldDB" id="A0AAW0KZW3"/>
<dbReference type="GO" id="GO:0016020">
    <property type="term" value="C:membrane"/>
    <property type="evidence" value="ECO:0007669"/>
    <property type="project" value="UniProtKB-SubCell"/>
</dbReference>
<dbReference type="InterPro" id="IPR003591">
    <property type="entry name" value="Leu-rich_rpt_typical-subtyp"/>
</dbReference>
<protein>
    <submittedName>
        <fullName evidence="11">Lrr receptor-like serine/threonine-protein kinase</fullName>
    </submittedName>
</protein>
<dbReference type="InterPro" id="IPR001611">
    <property type="entry name" value="Leu-rich_rpt"/>
</dbReference>
<keyword evidence="2" id="KW-0433">Leucine-rich repeat</keyword>
<comment type="subcellular location">
    <subcellularLocation>
        <location evidence="1">Membrane</location>
        <topology evidence="1">Single-pass membrane protein</topology>
    </subcellularLocation>
</comment>
<reference evidence="11 12" key="1">
    <citation type="journal article" date="2018" name="Sci. Data">
        <title>The draft genome sequence of cork oak.</title>
        <authorList>
            <person name="Ramos A.M."/>
            <person name="Usie A."/>
            <person name="Barbosa P."/>
            <person name="Barros P.M."/>
            <person name="Capote T."/>
            <person name="Chaves I."/>
            <person name="Simoes F."/>
            <person name="Abreu I."/>
            <person name="Carrasquinho I."/>
            <person name="Faro C."/>
            <person name="Guimaraes J.B."/>
            <person name="Mendonca D."/>
            <person name="Nobrega F."/>
            <person name="Rodrigues L."/>
            <person name="Saibo N.J.M."/>
            <person name="Varela M.C."/>
            <person name="Egas C."/>
            <person name="Matos J."/>
            <person name="Miguel C.M."/>
            <person name="Oliveira M.M."/>
            <person name="Ricardo C.P."/>
            <person name="Goncalves S."/>
        </authorList>
    </citation>
    <scope>NUCLEOTIDE SEQUENCE [LARGE SCALE GENOMIC DNA]</scope>
    <source>
        <strain evidence="12">cv. HL8</strain>
    </source>
</reference>
<dbReference type="InterPro" id="IPR032675">
    <property type="entry name" value="LRR_dom_sf"/>
</dbReference>
<dbReference type="Gene3D" id="1.10.510.10">
    <property type="entry name" value="Transferase(Phosphotransferase) domain 1"/>
    <property type="match status" value="1"/>
</dbReference>
<feature type="transmembrane region" description="Helical" evidence="9">
    <location>
        <begin position="795"/>
        <end position="820"/>
    </location>
</feature>
<dbReference type="Pfam" id="PF13855">
    <property type="entry name" value="LRR_8"/>
    <property type="match status" value="2"/>
</dbReference>
<keyword evidence="6 9" id="KW-1133">Transmembrane helix</keyword>
<dbReference type="SMART" id="SM00369">
    <property type="entry name" value="LRR_TYP"/>
    <property type="match status" value="4"/>
</dbReference>
<keyword evidence="5" id="KW-0677">Repeat</keyword>
<dbReference type="Gene3D" id="3.30.200.20">
    <property type="entry name" value="Phosphorylase Kinase, domain 1"/>
    <property type="match status" value="1"/>
</dbReference>
<dbReference type="Gene3D" id="3.80.10.10">
    <property type="entry name" value="Ribonuclease Inhibitor"/>
    <property type="match status" value="2"/>
</dbReference>
<dbReference type="PANTHER" id="PTHR45631:SF202">
    <property type="entry name" value="SENESCENCE-INDUCED RECEPTOR-LIKE SERINE_THREONINE-PROTEIN KINASE"/>
    <property type="match status" value="1"/>
</dbReference>